<protein>
    <submittedName>
        <fullName evidence="1">Uncharacterized protein</fullName>
    </submittedName>
</protein>
<reference evidence="1" key="1">
    <citation type="submission" date="2019-03" db="EMBL/GenBank/DDBJ databases">
        <authorList>
            <person name="Hao L."/>
        </authorList>
    </citation>
    <scope>NUCLEOTIDE SEQUENCE</scope>
</reference>
<dbReference type="AlphaFoldDB" id="A0A485M5U9"/>
<dbReference type="EMBL" id="CAADRM010000123">
    <property type="protein sequence ID" value="VFU16870.1"/>
    <property type="molecule type" value="Genomic_DNA"/>
</dbReference>
<organism evidence="1">
    <name type="scientific">anaerobic digester metagenome</name>
    <dbReference type="NCBI Taxonomy" id="1263854"/>
    <lineage>
        <taxon>unclassified sequences</taxon>
        <taxon>metagenomes</taxon>
        <taxon>ecological metagenomes</taxon>
    </lineage>
</organism>
<name>A0A485M5U9_9ZZZZ</name>
<evidence type="ECO:0000313" key="1">
    <source>
        <dbReference type="EMBL" id="VFU16870.1"/>
    </source>
</evidence>
<accession>A0A485M5U9</accession>
<proteinExistence type="predicted"/>
<sequence>MAYFHSGHRNMLVRGSLLAEHIVSKETRWSGEGCYDVVTLAESGEHERQEGVFAQLLMLSPIDRHKPPLFRICLQDNEIYDFMGRHREIDPMSFFTFIMTHELIHIQRFSSGIADFFESRKEDEEAIVDSLTRLLLAKNPLTGLKNVLTLLDKVEAAPLYSSTKIVDQGSHFHAYL</sequence>
<gene>
    <name evidence="1" type="ORF">SCFA_580006</name>
</gene>